<name>A0ABD2YQT3_9GENT</name>
<organism evidence="2 3">
    <name type="scientific">Cinchona calisaya</name>
    <dbReference type="NCBI Taxonomy" id="153742"/>
    <lineage>
        <taxon>Eukaryota</taxon>
        <taxon>Viridiplantae</taxon>
        <taxon>Streptophyta</taxon>
        <taxon>Embryophyta</taxon>
        <taxon>Tracheophyta</taxon>
        <taxon>Spermatophyta</taxon>
        <taxon>Magnoliopsida</taxon>
        <taxon>eudicotyledons</taxon>
        <taxon>Gunneridae</taxon>
        <taxon>Pentapetalae</taxon>
        <taxon>asterids</taxon>
        <taxon>lamiids</taxon>
        <taxon>Gentianales</taxon>
        <taxon>Rubiaceae</taxon>
        <taxon>Cinchonoideae</taxon>
        <taxon>Cinchoneae</taxon>
        <taxon>Cinchona</taxon>
    </lineage>
</organism>
<evidence type="ECO:0000313" key="2">
    <source>
        <dbReference type="EMBL" id="KAL3509713.1"/>
    </source>
</evidence>
<protein>
    <submittedName>
        <fullName evidence="2">Uncharacterized protein</fullName>
    </submittedName>
</protein>
<feature type="compositionally biased region" description="Polar residues" evidence="1">
    <location>
        <begin position="1"/>
        <end position="20"/>
    </location>
</feature>
<dbReference type="AlphaFoldDB" id="A0ABD2YQT3"/>
<reference evidence="2 3" key="1">
    <citation type="submission" date="2024-11" db="EMBL/GenBank/DDBJ databases">
        <title>A near-complete genome assembly of Cinchona calisaya.</title>
        <authorList>
            <person name="Lian D.C."/>
            <person name="Zhao X.W."/>
            <person name="Wei L."/>
        </authorList>
    </citation>
    <scope>NUCLEOTIDE SEQUENCE [LARGE SCALE GENOMIC DNA]</scope>
    <source>
        <tissue evidence="2">Nenye</tissue>
    </source>
</reference>
<keyword evidence="3" id="KW-1185">Reference proteome</keyword>
<sequence length="101" mass="10815">MPRGQENLTKGSTSTRNAASPDSDKARKLIRASIRATMLTFELNLTPILDVIPAATSMDIENLVGVIVANTTQTLVDVVNAELLEWRLELLGPAPAATTIT</sequence>
<dbReference type="Proteomes" id="UP001630127">
    <property type="component" value="Unassembled WGS sequence"/>
</dbReference>
<dbReference type="EMBL" id="JBJUIK010000012">
    <property type="protein sequence ID" value="KAL3509713.1"/>
    <property type="molecule type" value="Genomic_DNA"/>
</dbReference>
<gene>
    <name evidence="2" type="ORF">ACH5RR_029114</name>
</gene>
<evidence type="ECO:0000256" key="1">
    <source>
        <dbReference type="SAM" id="MobiDB-lite"/>
    </source>
</evidence>
<comment type="caution">
    <text evidence="2">The sequence shown here is derived from an EMBL/GenBank/DDBJ whole genome shotgun (WGS) entry which is preliminary data.</text>
</comment>
<feature type="region of interest" description="Disordered" evidence="1">
    <location>
        <begin position="1"/>
        <end position="25"/>
    </location>
</feature>
<evidence type="ECO:0000313" key="3">
    <source>
        <dbReference type="Proteomes" id="UP001630127"/>
    </source>
</evidence>
<proteinExistence type="predicted"/>
<accession>A0ABD2YQT3</accession>